<gene>
    <name evidence="11" type="primary">nrdF</name>
    <name evidence="11" type="ORF">CHH57_13575</name>
</gene>
<dbReference type="SUPFAM" id="SSF47240">
    <property type="entry name" value="Ferritin-like"/>
    <property type="match status" value="1"/>
</dbReference>
<keyword evidence="6 8" id="KW-0215">Deoxyribonucleotide synthesis</keyword>
<organism evidence="11 12">
    <name type="scientific">Niallia circulans</name>
    <name type="common">Bacillus circulans</name>
    <dbReference type="NCBI Taxonomy" id="1397"/>
    <lineage>
        <taxon>Bacteria</taxon>
        <taxon>Bacillati</taxon>
        <taxon>Bacillota</taxon>
        <taxon>Bacilli</taxon>
        <taxon>Bacillales</taxon>
        <taxon>Bacillaceae</taxon>
        <taxon>Niallia</taxon>
    </lineage>
</organism>
<dbReference type="Gene3D" id="1.10.620.20">
    <property type="entry name" value="Ribonucleotide Reductase, subunit A"/>
    <property type="match status" value="1"/>
</dbReference>
<dbReference type="GO" id="GO:0009263">
    <property type="term" value="P:deoxyribonucleotide biosynthetic process"/>
    <property type="evidence" value="ECO:0007669"/>
    <property type="project" value="UniProtKB-KW"/>
</dbReference>
<dbReference type="NCBIfam" id="TIGR04171">
    <property type="entry name" value="RNR_1b_NrdF"/>
    <property type="match status" value="1"/>
</dbReference>
<dbReference type="InterPro" id="IPR033909">
    <property type="entry name" value="RNR_small"/>
</dbReference>
<feature type="binding site" evidence="10">
    <location>
        <position position="98"/>
    </location>
    <ligand>
        <name>Fe cation</name>
        <dbReference type="ChEBI" id="CHEBI:24875"/>
        <label>2</label>
    </ligand>
</feature>
<evidence type="ECO:0000256" key="1">
    <source>
        <dbReference type="ARBA" id="ARBA00009303"/>
    </source>
</evidence>
<feature type="binding site" evidence="10">
    <location>
        <position position="197"/>
    </location>
    <ligand>
        <name>Fe cation</name>
        <dbReference type="ChEBI" id="CHEBI:24875"/>
        <label>2</label>
    </ligand>
</feature>
<comment type="caution">
    <text evidence="11">The sequence shown here is derived from an EMBL/GenBank/DDBJ whole genome shotgun (WGS) entry which is preliminary data.</text>
</comment>
<accession>A0A268FBE5</accession>
<comment type="similarity">
    <text evidence="1 8">Belongs to the ribonucleoside diphosphate reductase small chain family.</text>
</comment>
<dbReference type="PANTHER" id="PTHR23409">
    <property type="entry name" value="RIBONUCLEOSIDE-DIPHOSPHATE REDUCTASE SMALL CHAIN"/>
    <property type="match status" value="1"/>
</dbReference>
<feature type="binding site" evidence="10">
    <location>
        <position position="200"/>
    </location>
    <ligand>
        <name>Fe cation</name>
        <dbReference type="ChEBI" id="CHEBI:24875"/>
        <label>2</label>
    </ligand>
</feature>
<comment type="cofactor">
    <cofactor evidence="8 10">
        <name>Fe cation</name>
        <dbReference type="ChEBI" id="CHEBI:24875"/>
    </cofactor>
    <text evidence="8 10">Binds 2 iron ions per subunit.</text>
</comment>
<evidence type="ECO:0000256" key="4">
    <source>
        <dbReference type="ARBA" id="ARBA00023002"/>
    </source>
</evidence>
<evidence type="ECO:0000256" key="2">
    <source>
        <dbReference type="ARBA" id="ARBA00011209"/>
    </source>
</evidence>
<dbReference type="Pfam" id="PF00268">
    <property type="entry name" value="Ribonuc_red_sm"/>
    <property type="match status" value="1"/>
</dbReference>
<dbReference type="GO" id="GO:0046872">
    <property type="term" value="F:metal ion binding"/>
    <property type="evidence" value="ECO:0007669"/>
    <property type="project" value="UniProtKB-KW"/>
</dbReference>
<reference evidence="11 12" key="1">
    <citation type="submission" date="2017-07" db="EMBL/GenBank/DDBJ databases">
        <title>Isolation and whole genome analysis of endospore-forming bacteria from heroin.</title>
        <authorList>
            <person name="Kalinowski J."/>
            <person name="Ahrens B."/>
            <person name="Al-Dilaimi A."/>
            <person name="Winkler A."/>
            <person name="Wibberg D."/>
            <person name="Schleenbecker U."/>
            <person name="Ruckert C."/>
            <person name="Wolfel R."/>
            <person name="Grass G."/>
        </authorList>
    </citation>
    <scope>NUCLEOTIDE SEQUENCE [LARGE SCALE GENOMIC DNA]</scope>
    <source>
        <strain evidence="11 12">7521-2</strain>
    </source>
</reference>
<evidence type="ECO:0000256" key="9">
    <source>
        <dbReference type="PIRSR" id="PIRSR000355-1"/>
    </source>
</evidence>
<dbReference type="CDD" id="cd01049">
    <property type="entry name" value="RNRR2"/>
    <property type="match status" value="1"/>
</dbReference>
<dbReference type="InterPro" id="IPR026494">
    <property type="entry name" value="RNR_NrdF-like"/>
</dbReference>
<dbReference type="InterPro" id="IPR009078">
    <property type="entry name" value="Ferritin-like_SF"/>
</dbReference>
<evidence type="ECO:0000256" key="5">
    <source>
        <dbReference type="ARBA" id="ARBA00023004"/>
    </source>
</evidence>
<keyword evidence="5 8" id="KW-0408">Iron</keyword>
<dbReference type="NCBIfam" id="NF007183">
    <property type="entry name" value="PRK09614.1-2"/>
    <property type="match status" value="1"/>
</dbReference>
<dbReference type="KEGG" id="bcir:C2I06_22950"/>
<dbReference type="InterPro" id="IPR000358">
    <property type="entry name" value="RNR_small_fam"/>
</dbReference>
<dbReference type="InterPro" id="IPR030475">
    <property type="entry name" value="RNR_small_AS"/>
</dbReference>
<feature type="binding site" evidence="10">
    <location>
        <position position="163"/>
    </location>
    <ligand>
        <name>Fe cation</name>
        <dbReference type="ChEBI" id="CHEBI:24875"/>
        <label>2</label>
    </ligand>
</feature>
<feature type="binding site" evidence="10">
    <location>
        <position position="95"/>
    </location>
    <ligand>
        <name>Fe cation</name>
        <dbReference type="ChEBI" id="CHEBI:24875"/>
        <label>2</label>
    </ligand>
</feature>
<sequence>MTKYAVNWNQHEDDFTQMFYTQNTRQFWLPEEISLSSDKNTWVELSKEEQDTYKKVLGGLTLLDTEQGGEGMPLIGMHIEGLQRKGVLSFMGMMEQIHAKSYSTIFTTLASEEEIDEVFNWVHNHPQLQAKGKRISEYYQKLFSPKINKYDLYMAMVASVYLESFLFYSGFFYPLFLAGQGKLTASGEIINLIIRDESIHGVYVGLLAQELYAQLTPEEQEQATRERLELLESLYENELEYTQDLYQQIGLVEEVNKFIRYNANKACMNLGYEPVYPSEPINPIVENGMKTDTKNHDFFSVKGNGYVKATKVEPISDDDFVFDWK</sequence>
<evidence type="ECO:0000256" key="7">
    <source>
        <dbReference type="ARBA" id="ARBA00047754"/>
    </source>
</evidence>
<keyword evidence="3 8" id="KW-0479">Metal-binding</keyword>
<dbReference type="PROSITE" id="PS00368">
    <property type="entry name" value="RIBORED_SMALL"/>
    <property type="match status" value="1"/>
</dbReference>
<dbReference type="EMBL" id="NPBQ01000084">
    <property type="protein sequence ID" value="PAD82679.1"/>
    <property type="molecule type" value="Genomic_DNA"/>
</dbReference>
<name>A0A268FBE5_NIACI</name>
<feature type="active site" evidence="9">
    <location>
        <position position="102"/>
    </location>
</feature>
<keyword evidence="4 8" id="KW-0560">Oxidoreductase</keyword>
<comment type="catalytic activity">
    <reaction evidence="7 8">
        <text>a 2'-deoxyribonucleoside 5'-diphosphate + [thioredoxin]-disulfide + H2O = a ribonucleoside 5'-diphosphate + [thioredoxin]-dithiol</text>
        <dbReference type="Rhea" id="RHEA:23252"/>
        <dbReference type="Rhea" id="RHEA-COMP:10698"/>
        <dbReference type="Rhea" id="RHEA-COMP:10700"/>
        <dbReference type="ChEBI" id="CHEBI:15377"/>
        <dbReference type="ChEBI" id="CHEBI:29950"/>
        <dbReference type="ChEBI" id="CHEBI:50058"/>
        <dbReference type="ChEBI" id="CHEBI:57930"/>
        <dbReference type="ChEBI" id="CHEBI:73316"/>
        <dbReference type="EC" id="1.17.4.1"/>
    </reaction>
</comment>
<feature type="binding site" evidence="10">
    <location>
        <position position="95"/>
    </location>
    <ligand>
        <name>Fe cation</name>
        <dbReference type="ChEBI" id="CHEBI:24875"/>
        <label>1</label>
    </ligand>
</feature>
<dbReference type="Proteomes" id="UP000216961">
    <property type="component" value="Unassembled WGS sequence"/>
</dbReference>
<evidence type="ECO:0000256" key="6">
    <source>
        <dbReference type="ARBA" id="ARBA00023116"/>
    </source>
</evidence>
<evidence type="ECO:0000256" key="8">
    <source>
        <dbReference type="PIRNR" id="PIRNR000355"/>
    </source>
</evidence>
<dbReference type="GO" id="GO:0005971">
    <property type="term" value="C:ribonucleoside-diphosphate reductase complex"/>
    <property type="evidence" value="ECO:0007669"/>
    <property type="project" value="InterPro"/>
</dbReference>
<dbReference type="EC" id="1.17.4.1" evidence="8"/>
<evidence type="ECO:0000256" key="3">
    <source>
        <dbReference type="ARBA" id="ARBA00022723"/>
    </source>
</evidence>
<feature type="binding site" evidence="10">
    <location>
        <position position="64"/>
    </location>
    <ligand>
        <name>Fe cation</name>
        <dbReference type="ChEBI" id="CHEBI:24875"/>
        <label>1</label>
    </ligand>
</feature>
<dbReference type="RefSeq" id="WP_095330917.1">
    <property type="nucleotide sequence ID" value="NZ_CP026031.1"/>
</dbReference>
<comment type="subunit">
    <text evidence="2">Tetramer of two alpha and two beta subunits.</text>
</comment>
<evidence type="ECO:0000256" key="10">
    <source>
        <dbReference type="PIRSR" id="PIRSR000355-2"/>
    </source>
</evidence>
<evidence type="ECO:0000313" key="11">
    <source>
        <dbReference type="EMBL" id="PAD82679.1"/>
    </source>
</evidence>
<dbReference type="PANTHER" id="PTHR23409:SF18">
    <property type="entry name" value="RIBONUCLEOSIDE-DIPHOSPHATE REDUCTASE SUBUNIT M2"/>
    <property type="match status" value="1"/>
</dbReference>
<proteinExistence type="inferred from homology"/>
<dbReference type="AlphaFoldDB" id="A0A268FBE5"/>
<dbReference type="InterPro" id="IPR012348">
    <property type="entry name" value="RNR-like"/>
</dbReference>
<dbReference type="GO" id="GO:0004748">
    <property type="term" value="F:ribonucleoside-diphosphate reductase activity, thioredoxin disulfide as acceptor"/>
    <property type="evidence" value="ECO:0007669"/>
    <property type="project" value="UniProtKB-EC"/>
</dbReference>
<dbReference type="PIRSF" id="PIRSF000355">
    <property type="entry name" value="NrdB"/>
    <property type="match status" value="1"/>
</dbReference>
<evidence type="ECO:0000313" key="12">
    <source>
        <dbReference type="Proteomes" id="UP000216961"/>
    </source>
</evidence>
<comment type="function">
    <text evidence="8">Provides the precursors necessary for DNA synthesis. Catalyzes the biosynthesis of deoxyribonucleotides from the corresponding ribonucleotides.</text>
</comment>
<protein>
    <recommendedName>
        <fullName evidence="8">Ribonucleoside-diphosphate reductase subunit beta</fullName>
        <ecNumber evidence="8">1.17.4.1</ecNumber>
    </recommendedName>
</protein>